<evidence type="ECO:0000313" key="4">
    <source>
        <dbReference type="EMBL" id="MCH6163928.1"/>
    </source>
</evidence>
<keyword evidence="2" id="KW-0472">Membrane</keyword>
<sequence>MSLSPTHAFADDRGRQGNPDHDGDPAAAVFVDSTGRRALLLRRAGMVFAAAVLVYAGMVGVAFVGGPSLAPAQLSPFGNAGSASEPGGDGARPAGSSSERQSAKPCRKHCGKKCRNRPGDRNHQGHRKHPGKQCARKPFQKTLDSPSGAPLSRSARSSAEGR</sequence>
<feature type="compositionally biased region" description="Basic residues" evidence="1">
    <location>
        <begin position="124"/>
        <end position="139"/>
    </location>
</feature>
<feature type="compositionally biased region" description="Basic and acidic residues" evidence="1">
    <location>
        <begin position="9"/>
        <end position="24"/>
    </location>
</feature>
<organism evidence="4 5">
    <name type="scientific">Streptomyces marispadix</name>
    <dbReference type="NCBI Taxonomy" id="2922868"/>
    <lineage>
        <taxon>Bacteria</taxon>
        <taxon>Bacillati</taxon>
        <taxon>Actinomycetota</taxon>
        <taxon>Actinomycetes</taxon>
        <taxon>Kitasatosporales</taxon>
        <taxon>Streptomycetaceae</taxon>
        <taxon>Streptomyces</taxon>
    </lineage>
</organism>
<evidence type="ECO:0000259" key="3">
    <source>
        <dbReference type="PROSITE" id="PS00028"/>
    </source>
</evidence>
<reference evidence="4" key="2">
    <citation type="journal article" date="2023" name="Int. J. Syst. Evol. Microbiol.">
        <title>Streptomyces marispadix sp. nov., isolated from marine beach sediment of the Northern Coast of Portugal.</title>
        <authorList>
            <person name="dos Santos J.D.N."/>
            <person name="Vitorino I.R."/>
            <person name="Kallscheuer N."/>
            <person name="Srivastava A."/>
            <person name="Krautwurst S."/>
            <person name="Marz M."/>
            <person name="Jogler C."/>
            <person name="Lobo Da Cunha A."/>
            <person name="Catita J."/>
            <person name="Goncalves H."/>
            <person name="Gonzalez I."/>
            <person name="Reyes F."/>
            <person name="Lage O.M."/>
        </authorList>
    </citation>
    <scope>NUCLEOTIDE SEQUENCE</scope>
    <source>
        <strain evidence="4">M600PL45_2</strain>
    </source>
</reference>
<feature type="compositionally biased region" description="Basic residues" evidence="1">
    <location>
        <begin position="105"/>
        <end position="116"/>
    </location>
</feature>
<proteinExistence type="predicted"/>
<gene>
    <name evidence="4" type="ORF">MMA15_27070</name>
</gene>
<feature type="transmembrane region" description="Helical" evidence="2">
    <location>
        <begin position="46"/>
        <end position="66"/>
    </location>
</feature>
<accession>A0ABS9T667</accession>
<feature type="region of interest" description="Disordered" evidence="1">
    <location>
        <begin position="70"/>
        <end position="162"/>
    </location>
</feature>
<keyword evidence="2" id="KW-1133">Transmembrane helix</keyword>
<reference evidence="4" key="1">
    <citation type="submission" date="2022-03" db="EMBL/GenBank/DDBJ databases">
        <authorList>
            <person name="Santos J.D.N."/>
            <person name="Kallscheuer N."/>
            <person name="Jogler C."/>
            <person name="Lage O.M."/>
        </authorList>
    </citation>
    <scope>NUCLEOTIDE SEQUENCE</scope>
    <source>
        <strain evidence="4">M600PL45_2</strain>
    </source>
</reference>
<evidence type="ECO:0000313" key="5">
    <source>
        <dbReference type="Proteomes" id="UP001166784"/>
    </source>
</evidence>
<dbReference type="InterPro" id="IPR013087">
    <property type="entry name" value="Znf_C2H2_type"/>
</dbReference>
<name>A0ABS9T667_9ACTN</name>
<dbReference type="RefSeq" id="WP_241062787.1">
    <property type="nucleotide sequence ID" value="NZ_JAKWJU010000002.1"/>
</dbReference>
<evidence type="ECO:0000256" key="2">
    <source>
        <dbReference type="SAM" id="Phobius"/>
    </source>
</evidence>
<dbReference type="EMBL" id="JAKWJU010000002">
    <property type="protein sequence ID" value="MCH6163928.1"/>
    <property type="molecule type" value="Genomic_DNA"/>
</dbReference>
<protein>
    <recommendedName>
        <fullName evidence="3">C2H2-type domain-containing protein</fullName>
    </recommendedName>
</protein>
<dbReference type="Proteomes" id="UP001166784">
    <property type="component" value="Unassembled WGS sequence"/>
</dbReference>
<evidence type="ECO:0000256" key="1">
    <source>
        <dbReference type="SAM" id="MobiDB-lite"/>
    </source>
</evidence>
<comment type="caution">
    <text evidence="4">The sequence shown here is derived from an EMBL/GenBank/DDBJ whole genome shotgun (WGS) entry which is preliminary data.</text>
</comment>
<keyword evidence="2" id="KW-0812">Transmembrane</keyword>
<feature type="domain" description="C2H2-type" evidence="3">
    <location>
        <begin position="106"/>
        <end position="129"/>
    </location>
</feature>
<dbReference type="PROSITE" id="PS00028">
    <property type="entry name" value="ZINC_FINGER_C2H2_1"/>
    <property type="match status" value="1"/>
</dbReference>
<keyword evidence="5" id="KW-1185">Reference proteome</keyword>
<feature type="region of interest" description="Disordered" evidence="1">
    <location>
        <begin position="1"/>
        <end position="27"/>
    </location>
</feature>